<accession>A0A8D9ESK1</accession>
<organism evidence="1">
    <name type="scientific">Cacopsylla melanoneura</name>
    <dbReference type="NCBI Taxonomy" id="428564"/>
    <lineage>
        <taxon>Eukaryota</taxon>
        <taxon>Metazoa</taxon>
        <taxon>Ecdysozoa</taxon>
        <taxon>Arthropoda</taxon>
        <taxon>Hexapoda</taxon>
        <taxon>Insecta</taxon>
        <taxon>Pterygota</taxon>
        <taxon>Neoptera</taxon>
        <taxon>Paraneoptera</taxon>
        <taxon>Hemiptera</taxon>
        <taxon>Sternorrhyncha</taxon>
        <taxon>Psylloidea</taxon>
        <taxon>Psyllidae</taxon>
        <taxon>Psyllinae</taxon>
        <taxon>Cacopsylla</taxon>
    </lineage>
</organism>
<reference evidence="1" key="1">
    <citation type="submission" date="2021-05" db="EMBL/GenBank/DDBJ databases">
        <authorList>
            <person name="Alioto T."/>
            <person name="Alioto T."/>
            <person name="Gomez Garrido J."/>
        </authorList>
    </citation>
    <scope>NUCLEOTIDE SEQUENCE</scope>
</reference>
<protein>
    <submittedName>
        <fullName evidence="1">Uncharacterized protein</fullName>
    </submittedName>
</protein>
<name>A0A8D9ESK1_9HEMI</name>
<evidence type="ECO:0000313" key="1">
    <source>
        <dbReference type="EMBL" id="CAG6764848.1"/>
    </source>
</evidence>
<sequence>MSHFNMHTLKHRRESAQILFIVKLVLEKINCPAIMSKLKFRTNVRNTRDKSVFDLYLYRTNIGENSPINKAMKLCNIICNTPHNINIREESVRSLKDKLSQMNKINCLSSGCPLSG</sequence>
<proteinExistence type="predicted"/>
<dbReference type="AlphaFoldDB" id="A0A8D9ESK1"/>
<dbReference type="EMBL" id="HBUF01566759">
    <property type="protein sequence ID" value="CAG6764848.1"/>
    <property type="molecule type" value="Transcribed_RNA"/>
</dbReference>